<dbReference type="PANTHER" id="PTHR13073:SF0">
    <property type="entry name" value="BIOGENESIS OF LYSOSOME-RELATED ORGANELLES COMPLEX 1 SUBUNIT 1"/>
    <property type="match status" value="1"/>
</dbReference>
<feature type="region of interest" description="Disordered" evidence="4">
    <location>
        <begin position="181"/>
        <end position="248"/>
    </location>
</feature>
<keyword evidence="6" id="KW-1185">Reference proteome</keyword>
<gene>
    <name evidence="5" type="ORF">CCMA1212_001970</name>
</gene>
<feature type="compositionally biased region" description="Low complexity" evidence="4">
    <location>
        <begin position="58"/>
        <end position="72"/>
    </location>
</feature>
<evidence type="ECO:0000256" key="3">
    <source>
        <dbReference type="SAM" id="Coils"/>
    </source>
</evidence>
<feature type="compositionally biased region" description="Acidic residues" evidence="4">
    <location>
        <begin position="203"/>
        <end position="231"/>
    </location>
</feature>
<sequence length="291" mass="29910">MSASSSTGPPKAPQTTTSTTTPNPSSSSSSPSSPSSSSSPSSTSAPSPRWLTHSHSQPSSVTTSPAAATASPPISPTLPTPSASRHVSDARAAVVASMGNMLDAELQSRAGILHANAAALEKQERDVVRATDSLRKETQKLKTEADKAARKVKELGNVQNWAEVLERGFLVLEETVRLANGGGETTDEDGEGSECSCSCSECGGEEEEDDDGSDGEDEEEERLGGEGDGDGDGGSKGNGKGVRSFENDAVRRLRTMDLNSMSDASRSLMSILEASSSTGRAKSSGATVSTG</sequence>
<comment type="similarity">
    <text evidence="1">Belongs to the BLOC1S1 family.</text>
</comment>
<keyword evidence="3" id="KW-0175">Coiled coil</keyword>
<evidence type="ECO:0000256" key="4">
    <source>
        <dbReference type="SAM" id="MobiDB-lite"/>
    </source>
</evidence>
<proteinExistence type="inferred from homology"/>
<feature type="region of interest" description="Disordered" evidence="4">
    <location>
        <begin position="1"/>
        <end position="90"/>
    </location>
</feature>
<evidence type="ECO:0000313" key="5">
    <source>
        <dbReference type="EMBL" id="TFB06233.1"/>
    </source>
</evidence>
<accession>A0ABY2HD69</accession>
<evidence type="ECO:0000313" key="6">
    <source>
        <dbReference type="Proteomes" id="UP001642720"/>
    </source>
</evidence>
<dbReference type="EMBL" id="PPTA01000002">
    <property type="protein sequence ID" value="TFB06233.1"/>
    <property type="molecule type" value="Genomic_DNA"/>
</dbReference>
<dbReference type="GeneID" id="300573825"/>
<evidence type="ECO:0000256" key="1">
    <source>
        <dbReference type="ARBA" id="ARBA00007133"/>
    </source>
</evidence>
<organism evidence="5 6">
    <name type="scientific">Trichoderma ghanense</name>
    <dbReference type="NCBI Taxonomy" id="65468"/>
    <lineage>
        <taxon>Eukaryota</taxon>
        <taxon>Fungi</taxon>
        <taxon>Dikarya</taxon>
        <taxon>Ascomycota</taxon>
        <taxon>Pezizomycotina</taxon>
        <taxon>Sordariomycetes</taxon>
        <taxon>Hypocreomycetidae</taxon>
        <taxon>Hypocreales</taxon>
        <taxon>Hypocreaceae</taxon>
        <taxon>Trichoderma</taxon>
    </lineage>
</organism>
<evidence type="ECO:0000256" key="2">
    <source>
        <dbReference type="ARBA" id="ARBA00019577"/>
    </source>
</evidence>
<comment type="caution">
    <text evidence="5">The sequence shown here is derived from an EMBL/GenBank/DDBJ whole genome shotgun (WGS) entry which is preliminary data.</text>
</comment>
<reference evidence="5 6" key="1">
    <citation type="submission" date="2018-01" db="EMBL/GenBank/DDBJ databases">
        <title>Genome characterization of the sugarcane-associated fungus Trichoderma ghanense CCMA-1212 and their application in lignocelulose bioconversion.</title>
        <authorList>
            <person name="Steindorff A.S."/>
            <person name="Mendes T.D."/>
            <person name="Vilela E.S.D."/>
            <person name="Rodrigues D.S."/>
            <person name="Formighieri E.F."/>
            <person name="Melo I.S."/>
            <person name="Favaro L.C.L."/>
        </authorList>
    </citation>
    <scope>NUCLEOTIDE SEQUENCE [LARGE SCALE GENOMIC DNA]</scope>
    <source>
        <strain evidence="5 6">CCMA-1212</strain>
    </source>
</reference>
<dbReference type="RefSeq" id="XP_073562434.1">
    <property type="nucleotide sequence ID" value="XM_073699375.1"/>
</dbReference>
<dbReference type="Proteomes" id="UP001642720">
    <property type="component" value="Unassembled WGS sequence"/>
</dbReference>
<feature type="coiled-coil region" evidence="3">
    <location>
        <begin position="120"/>
        <end position="151"/>
    </location>
</feature>
<dbReference type="Pfam" id="PF06320">
    <property type="entry name" value="GCN5L1"/>
    <property type="match status" value="1"/>
</dbReference>
<feature type="compositionally biased region" description="Low complexity" evidence="4">
    <location>
        <begin position="15"/>
        <end position="48"/>
    </location>
</feature>
<dbReference type="InterPro" id="IPR009395">
    <property type="entry name" value="BLOC1S1"/>
</dbReference>
<protein>
    <recommendedName>
        <fullName evidence="2">Biogenesis of lysosome-related organelles complex 1 subunit 1</fullName>
    </recommendedName>
</protein>
<name>A0ABY2HD69_9HYPO</name>
<dbReference type="PANTHER" id="PTHR13073">
    <property type="entry name" value="BLOC-1 COMPLEX SUBUNIT 1"/>
    <property type="match status" value="1"/>
</dbReference>